<dbReference type="GO" id="GO:0022857">
    <property type="term" value="F:transmembrane transporter activity"/>
    <property type="evidence" value="ECO:0007669"/>
    <property type="project" value="InterPro"/>
</dbReference>
<feature type="transmembrane region" description="Helical" evidence="6">
    <location>
        <begin position="423"/>
        <end position="441"/>
    </location>
</feature>
<keyword evidence="5 6" id="KW-0472">Membrane</keyword>
<evidence type="ECO:0000313" key="7">
    <source>
        <dbReference type="EMBL" id="PVI00587.1"/>
    </source>
</evidence>
<dbReference type="Proteomes" id="UP000244855">
    <property type="component" value="Unassembled WGS sequence"/>
</dbReference>
<feature type="transmembrane region" description="Helical" evidence="6">
    <location>
        <begin position="288"/>
        <end position="311"/>
    </location>
</feature>
<dbReference type="InterPro" id="IPR023298">
    <property type="entry name" value="ATPase_P-typ_TM_dom_sf"/>
</dbReference>
<keyword evidence="2" id="KW-0813">Transport</keyword>
<feature type="transmembrane region" description="Helical" evidence="6">
    <location>
        <begin position="179"/>
        <end position="198"/>
    </location>
</feature>
<accession>A0A2V1DQY6</accession>
<protein>
    <submittedName>
        <fullName evidence="7">Amino acid transporter</fullName>
    </submittedName>
</protein>
<dbReference type="GO" id="GO:0016020">
    <property type="term" value="C:membrane"/>
    <property type="evidence" value="ECO:0007669"/>
    <property type="project" value="UniProtKB-SubCell"/>
</dbReference>
<comment type="subcellular location">
    <subcellularLocation>
        <location evidence="1">Membrane</location>
        <topology evidence="1">Multi-pass membrane protein</topology>
    </subcellularLocation>
</comment>
<feature type="transmembrane region" description="Helical" evidence="6">
    <location>
        <begin position="491"/>
        <end position="511"/>
    </location>
</feature>
<name>A0A2V1DQY6_9PLEO</name>
<dbReference type="STRING" id="97972.A0A2V1DQY6"/>
<dbReference type="Gene3D" id="1.20.1740.10">
    <property type="entry name" value="Amino acid/polyamine transporter I"/>
    <property type="match status" value="1"/>
</dbReference>
<dbReference type="SUPFAM" id="SSF81665">
    <property type="entry name" value="Calcium ATPase, transmembrane domain M"/>
    <property type="match status" value="1"/>
</dbReference>
<sequence>MSGKGTSKSGDAAPLDLRSVDDANTNVVYEKNGNENDEQDMDRMGKLQQLRRNFKFMSIFGYAVILGSTWEFALVIIGISLSNGGTAGGIWMFLAVCFGMFFVMLSMAEMASMAPTSGGQYHWVSEMAPRKHQKFLSYIVGWMCVIGWQAAMATTAFAATQQLQGLIALNVPSYVIQGWHSTLLSIAITTFAIVWNTVFIRQLPLIEGLGLILHVFGFFSFVVVLWVMGPRSDPKTVWTTFQDNSGWGNVGLSTLVGILGPIVTLIGSDSSCHLSEELRDAAYVLPRAMVATALVNYSLGFIMTVTVMSTLGSDVSAILGTTYGQPWIQVLLNATESKVGTSIMTAVLWVLLLFCNVNQITTSSRQLFAFARDQGLPFSDFLAQVRPGMDVPANAVLVTLLCTTLLSLIIIGSTIAFNVITSLGQLGLVSSYIIVIGCIFAKRLRGEALLPSRFNLGRAGIVINALALCFLSLAFIFLFFPAAPHPTPESMNWSCLMYGFILTFSLVYYYVWGRHNYVGPVEYVKNR</sequence>
<dbReference type="AlphaFoldDB" id="A0A2V1DQY6"/>
<feature type="transmembrane region" description="Helical" evidence="6">
    <location>
        <begin position="461"/>
        <end position="479"/>
    </location>
</feature>
<evidence type="ECO:0000256" key="2">
    <source>
        <dbReference type="ARBA" id="ARBA00022448"/>
    </source>
</evidence>
<feature type="transmembrane region" description="Helical" evidence="6">
    <location>
        <begin position="395"/>
        <end position="417"/>
    </location>
</feature>
<reference evidence="7 8" key="1">
    <citation type="journal article" date="2018" name="Sci. Rep.">
        <title>Comparative genomics provides insights into the lifestyle and reveals functional heterogeneity of dark septate endophytic fungi.</title>
        <authorList>
            <person name="Knapp D.G."/>
            <person name="Nemeth J.B."/>
            <person name="Barry K."/>
            <person name="Hainaut M."/>
            <person name="Henrissat B."/>
            <person name="Johnson J."/>
            <person name="Kuo A."/>
            <person name="Lim J.H.P."/>
            <person name="Lipzen A."/>
            <person name="Nolan M."/>
            <person name="Ohm R.A."/>
            <person name="Tamas L."/>
            <person name="Grigoriev I.V."/>
            <person name="Spatafora J.W."/>
            <person name="Nagy L.G."/>
            <person name="Kovacs G.M."/>
        </authorList>
    </citation>
    <scope>NUCLEOTIDE SEQUENCE [LARGE SCALE GENOMIC DNA]</scope>
    <source>
        <strain evidence="7 8">DSE2036</strain>
    </source>
</reference>
<dbReference type="PIRSF" id="PIRSF006060">
    <property type="entry name" value="AA_transporter"/>
    <property type="match status" value="1"/>
</dbReference>
<dbReference type="OrthoDB" id="3257095at2759"/>
<evidence type="ECO:0000256" key="3">
    <source>
        <dbReference type="ARBA" id="ARBA00022692"/>
    </source>
</evidence>
<dbReference type="Pfam" id="PF13520">
    <property type="entry name" value="AA_permease_2"/>
    <property type="match status" value="1"/>
</dbReference>
<dbReference type="PANTHER" id="PTHR45649:SF2">
    <property type="entry name" value="ACID PERMEASE, PUTATIVE-RELATED"/>
    <property type="match status" value="1"/>
</dbReference>
<feature type="transmembrane region" description="Helical" evidence="6">
    <location>
        <begin position="135"/>
        <end position="159"/>
    </location>
</feature>
<evidence type="ECO:0000256" key="6">
    <source>
        <dbReference type="SAM" id="Phobius"/>
    </source>
</evidence>
<evidence type="ECO:0000313" key="8">
    <source>
        <dbReference type="Proteomes" id="UP000244855"/>
    </source>
</evidence>
<proteinExistence type="predicted"/>
<evidence type="ECO:0000256" key="4">
    <source>
        <dbReference type="ARBA" id="ARBA00022989"/>
    </source>
</evidence>
<dbReference type="PANTHER" id="PTHR45649">
    <property type="entry name" value="AMINO-ACID PERMEASE BAT1"/>
    <property type="match status" value="1"/>
</dbReference>
<keyword evidence="8" id="KW-1185">Reference proteome</keyword>
<feature type="transmembrane region" description="Helical" evidence="6">
    <location>
        <begin position="247"/>
        <end position="267"/>
    </location>
</feature>
<keyword evidence="4 6" id="KW-1133">Transmembrane helix</keyword>
<dbReference type="EMBL" id="KZ805371">
    <property type="protein sequence ID" value="PVI00587.1"/>
    <property type="molecule type" value="Genomic_DNA"/>
</dbReference>
<feature type="transmembrane region" description="Helical" evidence="6">
    <location>
        <begin position="88"/>
        <end position="108"/>
    </location>
</feature>
<dbReference type="InterPro" id="IPR002293">
    <property type="entry name" value="AA/rel_permease1"/>
</dbReference>
<feature type="transmembrane region" description="Helical" evidence="6">
    <location>
        <begin position="205"/>
        <end position="227"/>
    </location>
</feature>
<evidence type="ECO:0000256" key="5">
    <source>
        <dbReference type="ARBA" id="ARBA00023136"/>
    </source>
</evidence>
<keyword evidence="3 6" id="KW-0812">Transmembrane</keyword>
<organism evidence="7 8">
    <name type="scientific">Periconia macrospinosa</name>
    <dbReference type="NCBI Taxonomy" id="97972"/>
    <lineage>
        <taxon>Eukaryota</taxon>
        <taxon>Fungi</taxon>
        <taxon>Dikarya</taxon>
        <taxon>Ascomycota</taxon>
        <taxon>Pezizomycotina</taxon>
        <taxon>Dothideomycetes</taxon>
        <taxon>Pleosporomycetidae</taxon>
        <taxon>Pleosporales</taxon>
        <taxon>Massarineae</taxon>
        <taxon>Periconiaceae</taxon>
        <taxon>Periconia</taxon>
    </lineage>
</organism>
<gene>
    <name evidence="7" type="ORF">DM02DRAFT_628424</name>
</gene>
<feature type="transmembrane region" description="Helical" evidence="6">
    <location>
        <begin position="59"/>
        <end position="82"/>
    </location>
</feature>
<feature type="transmembrane region" description="Helical" evidence="6">
    <location>
        <begin position="339"/>
        <end position="357"/>
    </location>
</feature>
<evidence type="ECO:0000256" key="1">
    <source>
        <dbReference type="ARBA" id="ARBA00004141"/>
    </source>
</evidence>